<dbReference type="InterPro" id="IPR050141">
    <property type="entry name" value="GCL_type2/YbdK_subfam"/>
</dbReference>
<comment type="catalytic activity">
    <reaction evidence="4 5">
        <text>L-cysteine + L-glutamate + ATP = gamma-L-glutamyl-L-cysteine + ADP + phosphate + H(+)</text>
        <dbReference type="Rhea" id="RHEA:13285"/>
        <dbReference type="ChEBI" id="CHEBI:15378"/>
        <dbReference type="ChEBI" id="CHEBI:29985"/>
        <dbReference type="ChEBI" id="CHEBI:30616"/>
        <dbReference type="ChEBI" id="CHEBI:35235"/>
        <dbReference type="ChEBI" id="CHEBI:43474"/>
        <dbReference type="ChEBI" id="CHEBI:58173"/>
        <dbReference type="ChEBI" id="CHEBI:456216"/>
        <dbReference type="EC" id="6.3.2.2"/>
    </reaction>
</comment>
<sequence length="374" mass="40166">MRSVGVEEELLLVDARSGEPLAVSGAVLAAADRSVGQQPQGGGAPGHSFEKELQKEQVEFATKPVTEMGELQGEITRCRDEARRHAASAGALVAAMATSPLPARPSLNAGTRYEWLGRQLGLTAQEQLTCGCHVHVSVESDEEGVAVLDRIRPWLPVLTAMSANSPFWQGEDSKYASYRSRVWNRLPSAGPVDVFGSADRYHEQVRAMLGTGVLQDEGMIYFDARLSASYPTVEVRVADVCLEASTPVLLAALVRALVETAARAWRDGEPPARIGTNLLRLAAWRAGRSGLDGPLLHPETMKETSAAEAVRVLYAHVREALLEHGDEERVQAGIAGLLERGNGARIQRELLRTQGSLAAVVTHCARITTGGSPT</sequence>
<dbReference type="Pfam" id="PF04107">
    <property type="entry name" value="GCS2"/>
    <property type="match status" value="1"/>
</dbReference>
<dbReference type="EC" id="6.3.2.2" evidence="5"/>
<name>A0AB39XVN4_9ACTN</name>
<dbReference type="NCBIfam" id="TIGR02050">
    <property type="entry name" value="gshA_cyan_rel"/>
    <property type="match status" value="1"/>
</dbReference>
<dbReference type="GO" id="GO:0042398">
    <property type="term" value="P:modified amino acid biosynthetic process"/>
    <property type="evidence" value="ECO:0007669"/>
    <property type="project" value="InterPro"/>
</dbReference>
<dbReference type="AlphaFoldDB" id="A0AB39XVN4"/>
<evidence type="ECO:0000256" key="2">
    <source>
        <dbReference type="ARBA" id="ARBA00022741"/>
    </source>
</evidence>
<evidence type="ECO:0000256" key="1">
    <source>
        <dbReference type="ARBA" id="ARBA00022598"/>
    </source>
</evidence>
<dbReference type="EMBL" id="CP165727">
    <property type="protein sequence ID" value="XDV61965.1"/>
    <property type="molecule type" value="Genomic_DNA"/>
</dbReference>
<dbReference type="RefSeq" id="WP_369776696.1">
    <property type="nucleotide sequence ID" value="NZ_CP165727.1"/>
</dbReference>
<protein>
    <recommendedName>
        <fullName evidence="5">Putative glutamate--cysteine ligase 2</fullName>
        <ecNumber evidence="5">6.3.2.2</ecNumber>
    </recommendedName>
    <alternativeName>
        <fullName evidence="5">Gamma-glutamylcysteine synthetase 2</fullName>
        <shortName evidence="5">GCS 2</shortName>
        <shortName evidence="5">Gamma-GCS 2</shortName>
    </alternativeName>
</protein>
<keyword evidence="3 5" id="KW-0067">ATP-binding</keyword>
<dbReference type="GO" id="GO:0005524">
    <property type="term" value="F:ATP binding"/>
    <property type="evidence" value="ECO:0007669"/>
    <property type="project" value="UniProtKB-KW"/>
</dbReference>
<dbReference type="PANTHER" id="PTHR36510:SF1">
    <property type="entry name" value="GLUTAMATE--CYSTEINE LIGASE 2-RELATED"/>
    <property type="match status" value="1"/>
</dbReference>
<dbReference type="PANTHER" id="PTHR36510">
    <property type="entry name" value="GLUTAMATE--CYSTEINE LIGASE 2-RELATED"/>
    <property type="match status" value="1"/>
</dbReference>
<evidence type="ECO:0000256" key="4">
    <source>
        <dbReference type="ARBA" id="ARBA00048819"/>
    </source>
</evidence>
<evidence type="ECO:0000256" key="5">
    <source>
        <dbReference type="HAMAP-Rule" id="MF_01609"/>
    </source>
</evidence>
<accession>A0AB39XVN4</accession>
<dbReference type="InterPro" id="IPR006336">
    <property type="entry name" value="GCS2"/>
</dbReference>
<dbReference type="HAMAP" id="MF_01609">
    <property type="entry name" value="Glu_cys_ligase_2"/>
    <property type="match status" value="1"/>
</dbReference>
<dbReference type="GO" id="GO:0004357">
    <property type="term" value="F:glutamate-cysteine ligase activity"/>
    <property type="evidence" value="ECO:0007669"/>
    <property type="project" value="UniProtKB-EC"/>
</dbReference>
<dbReference type="NCBIfam" id="NF010041">
    <property type="entry name" value="PRK13517.1-1"/>
    <property type="match status" value="1"/>
</dbReference>
<comment type="similarity">
    <text evidence="5">Belongs to the glutamate--cysteine ligase type 2 family. YbdK subfamily.</text>
</comment>
<reference evidence="6" key="1">
    <citation type="submission" date="2024-08" db="EMBL/GenBank/DDBJ databases">
        <authorList>
            <person name="Yu S.T."/>
        </authorList>
    </citation>
    <scope>NUCLEOTIDE SEQUENCE</scope>
    <source>
        <strain evidence="6">R33</strain>
    </source>
</reference>
<keyword evidence="2 5" id="KW-0547">Nucleotide-binding</keyword>
<keyword evidence="1 5" id="KW-0436">Ligase</keyword>
<evidence type="ECO:0000313" key="6">
    <source>
        <dbReference type="EMBL" id="XDV61965.1"/>
    </source>
</evidence>
<dbReference type="InterPro" id="IPR011793">
    <property type="entry name" value="YbdK"/>
</dbReference>
<dbReference type="Gene3D" id="3.30.590.20">
    <property type="match status" value="1"/>
</dbReference>
<evidence type="ECO:0000256" key="3">
    <source>
        <dbReference type="ARBA" id="ARBA00022840"/>
    </source>
</evidence>
<gene>
    <name evidence="6" type="ORF">AB5J51_02930</name>
</gene>
<dbReference type="InterPro" id="IPR014746">
    <property type="entry name" value="Gln_synth/guanido_kin_cat_dom"/>
</dbReference>
<dbReference type="SUPFAM" id="SSF55931">
    <property type="entry name" value="Glutamine synthetase/guanido kinase"/>
    <property type="match status" value="1"/>
</dbReference>
<comment type="function">
    <text evidence="5">ATP-dependent carboxylate-amine ligase which exhibits weak glutamate--cysteine ligase activity.</text>
</comment>
<proteinExistence type="inferred from homology"/>
<organism evidence="6">
    <name type="scientific">Streptomyces sp. R33</name>
    <dbReference type="NCBI Taxonomy" id="3238629"/>
    <lineage>
        <taxon>Bacteria</taxon>
        <taxon>Bacillati</taxon>
        <taxon>Actinomycetota</taxon>
        <taxon>Actinomycetes</taxon>
        <taxon>Kitasatosporales</taxon>
        <taxon>Streptomycetaceae</taxon>
        <taxon>Streptomyces</taxon>
    </lineage>
</organism>